<dbReference type="PANTHER" id="PTHR10491">
    <property type="entry name" value="DTDP-4-DEHYDRORHAMNOSE REDUCTASE"/>
    <property type="match status" value="1"/>
</dbReference>
<keyword evidence="9" id="KW-1185">Reference proteome</keyword>
<sequence length="296" mass="31549">MTLRLAVTGLKGQVVSALIERAPKDVEITALGRPQLDLGLRHAVLANLRHAGCDAIINAAAYTAVDKAESEPDVAMRINGEGAGHVAEAAAGLKVPLLHLSTDYVFDGALDRPYREDDATGPTGAYGRSKLAGEQRIAAVHGDHVILRTAWVYSPFGANFVKTMLRLGETRDEVGVVADQLGNPTDALDIADALLLLAHRLVADSSPDLRGVFHLTGAGEASWADVAQAIFSIAEKAGRRSVRVRRITTADYPTPARRPANSRLDNAKLAARFGVSLPPWRKSLEGCVTRLLNSDA</sequence>
<reference evidence="8 9" key="1">
    <citation type="submission" date="2019-09" db="EMBL/GenBank/DDBJ databases">
        <title>Isolation and complete genome sequencing of Methylocystis species.</title>
        <authorList>
            <person name="Rumah B.L."/>
            <person name="Stead C.E."/>
            <person name="Stevens B.C."/>
            <person name="Minton N.P."/>
            <person name="Grosse-Honebrink A."/>
            <person name="Zhang Y."/>
        </authorList>
    </citation>
    <scope>NUCLEOTIDE SEQUENCE [LARGE SCALE GENOMIC DNA]</scope>
    <source>
        <strain evidence="8 9">BRCS2</strain>
    </source>
</reference>
<proteinExistence type="inferred from homology"/>
<dbReference type="KEGG" id="mpar:F7D14_07885"/>
<evidence type="ECO:0000256" key="5">
    <source>
        <dbReference type="ARBA" id="ARBA00048200"/>
    </source>
</evidence>
<dbReference type="CDD" id="cd05254">
    <property type="entry name" value="dTDP_HR_like_SDR_e"/>
    <property type="match status" value="1"/>
</dbReference>
<evidence type="ECO:0000256" key="4">
    <source>
        <dbReference type="ARBA" id="ARBA00017099"/>
    </source>
</evidence>
<comment type="pathway">
    <text evidence="1 6">Carbohydrate biosynthesis; dTDP-L-rhamnose biosynthesis.</text>
</comment>
<comment type="catalytic activity">
    <reaction evidence="5 6">
        <text>dTDP-beta-L-rhamnose + NADP(+) = dTDP-4-dehydro-beta-L-rhamnose + NADPH + H(+)</text>
        <dbReference type="Rhea" id="RHEA:21796"/>
        <dbReference type="ChEBI" id="CHEBI:15378"/>
        <dbReference type="ChEBI" id="CHEBI:57510"/>
        <dbReference type="ChEBI" id="CHEBI:57783"/>
        <dbReference type="ChEBI" id="CHEBI:58349"/>
        <dbReference type="ChEBI" id="CHEBI:62830"/>
        <dbReference type="EC" id="1.1.1.133"/>
    </reaction>
</comment>
<keyword evidence="6" id="KW-0521">NADP</keyword>
<dbReference type="GO" id="GO:0019305">
    <property type="term" value="P:dTDP-rhamnose biosynthetic process"/>
    <property type="evidence" value="ECO:0007669"/>
    <property type="project" value="UniProtKB-UniPathway"/>
</dbReference>
<dbReference type="Gene3D" id="3.40.50.720">
    <property type="entry name" value="NAD(P)-binding Rossmann-like Domain"/>
    <property type="match status" value="1"/>
</dbReference>
<gene>
    <name evidence="8" type="primary">rfbD</name>
    <name evidence="8" type="ORF">F7D14_07885</name>
</gene>
<dbReference type="UniPathway" id="UPA00124"/>
<dbReference type="AlphaFoldDB" id="A0A6B8M4U3"/>
<comment type="cofactor">
    <cofactor evidence="6">
        <name>Mg(2+)</name>
        <dbReference type="ChEBI" id="CHEBI:18420"/>
    </cofactor>
    <text evidence="6">Binds 1 Mg(2+) ion per monomer.</text>
</comment>
<evidence type="ECO:0000256" key="3">
    <source>
        <dbReference type="ARBA" id="ARBA00012929"/>
    </source>
</evidence>
<comment type="function">
    <text evidence="6">Catalyzes the reduction of dTDP-6-deoxy-L-lyxo-4-hexulose to yield dTDP-L-rhamnose.</text>
</comment>
<evidence type="ECO:0000259" key="7">
    <source>
        <dbReference type="Pfam" id="PF04321"/>
    </source>
</evidence>
<dbReference type="InterPro" id="IPR036291">
    <property type="entry name" value="NAD(P)-bd_dom_sf"/>
</dbReference>
<evidence type="ECO:0000256" key="1">
    <source>
        <dbReference type="ARBA" id="ARBA00004781"/>
    </source>
</evidence>
<dbReference type="RefSeq" id="WP_016922114.1">
    <property type="nucleotide sequence ID" value="NZ_CP044331.1"/>
</dbReference>
<evidence type="ECO:0000256" key="6">
    <source>
        <dbReference type="RuleBase" id="RU364082"/>
    </source>
</evidence>
<dbReference type="InterPro" id="IPR029903">
    <property type="entry name" value="RmlD-like-bd"/>
</dbReference>
<protein>
    <recommendedName>
        <fullName evidence="4 6">dTDP-4-dehydrorhamnose reductase</fullName>
        <ecNumber evidence="3 6">1.1.1.133</ecNumber>
    </recommendedName>
</protein>
<keyword evidence="6 8" id="KW-0560">Oxidoreductase</keyword>
<dbReference type="PANTHER" id="PTHR10491:SF4">
    <property type="entry name" value="METHIONINE ADENOSYLTRANSFERASE 2 SUBUNIT BETA"/>
    <property type="match status" value="1"/>
</dbReference>
<organism evidence="8 9">
    <name type="scientific">Methylocystis parvus</name>
    <dbReference type="NCBI Taxonomy" id="134"/>
    <lineage>
        <taxon>Bacteria</taxon>
        <taxon>Pseudomonadati</taxon>
        <taxon>Pseudomonadota</taxon>
        <taxon>Alphaproteobacteria</taxon>
        <taxon>Hyphomicrobiales</taxon>
        <taxon>Methylocystaceae</taxon>
        <taxon>Methylocystis</taxon>
    </lineage>
</organism>
<dbReference type="GO" id="GO:0008831">
    <property type="term" value="F:dTDP-4-dehydrorhamnose reductase activity"/>
    <property type="evidence" value="ECO:0007669"/>
    <property type="project" value="UniProtKB-EC"/>
</dbReference>
<dbReference type="NCBIfam" id="TIGR01214">
    <property type="entry name" value="rmlD"/>
    <property type="match status" value="1"/>
</dbReference>
<evidence type="ECO:0000313" key="8">
    <source>
        <dbReference type="EMBL" id="QGM97398.1"/>
    </source>
</evidence>
<dbReference type="InterPro" id="IPR005913">
    <property type="entry name" value="dTDP_dehydrorham_reduct"/>
</dbReference>
<dbReference type="EMBL" id="CP044331">
    <property type="protein sequence ID" value="QGM97398.1"/>
    <property type="molecule type" value="Genomic_DNA"/>
</dbReference>
<dbReference type="Gene3D" id="3.90.25.10">
    <property type="entry name" value="UDP-galactose 4-epimerase, domain 1"/>
    <property type="match status" value="1"/>
</dbReference>
<accession>A0A6B8M4U3</accession>
<name>A0A6B8M4U3_9HYPH</name>
<dbReference type="Proteomes" id="UP000422569">
    <property type="component" value="Chromosome"/>
</dbReference>
<dbReference type="EC" id="1.1.1.133" evidence="3 6"/>
<dbReference type="SUPFAM" id="SSF51735">
    <property type="entry name" value="NAD(P)-binding Rossmann-fold domains"/>
    <property type="match status" value="1"/>
</dbReference>
<evidence type="ECO:0000313" key="9">
    <source>
        <dbReference type="Proteomes" id="UP000422569"/>
    </source>
</evidence>
<evidence type="ECO:0000256" key="2">
    <source>
        <dbReference type="ARBA" id="ARBA00010944"/>
    </source>
</evidence>
<feature type="domain" description="RmlD-like substrate binding" evidence="7">
    <location>
        <begin position="4"/>
        <end position="291"/>
    </location>
</feature>
<dbReference type="Pfam" id="PF04321">
    <property type="entry name" value="RmlD_sub_bind"/>
    <property type="match status" value="1"/>
</dbReference>
<comment type="similarity">
    <text evidence="2 6">Belongs to the dTDP-4-dehydrorhamnose reductase family.</text>
</comment>